<dbReference type="EMBL" id="JAHHIF010000019">
    <property type="protein sequence ID" value="MBW4545916.1"/>
    <property type="molecule type" value="Genomic_DNA"/>
</dbReference>
<dbReference type="Pfam" id="PF20505">
    <property type="entry name" value="DUF6731"/>
    <property type="match status" value="1"/>
</dbReference>
<reference evidence="1" key="2">
    <citation type="journal article" date="2022" name="Microbiol. Resour. Announc.">
        <title>Metagenome Sequencing to Explore Phylogenomics of Terrestrial Cyanobacteria.</title>
        <authorList>
            <person name="Ward R.D."/>
            <person name="Stajich J.E."/>
            <person name="Johansen J.R."/>
            <person name="Huntemann M."/>
            <person name="Clum A."/>
            <person name="Foster B."/>
            <person name="Foster B."/>
            <person name="Roux S."/>
            <person name="Palaniappan K."/>
            <person name="Varghese N."/>
            <person name="Mukherjee S."/>
            <person name="Reddy T.B.K."/>
            <person name="Daum C."/>
            <person name="Copeland A."/>
            <person name="Chen I.A."/>
            <person name="Ivanova N.N."/>
            <person name="Kyrpides N.C."/>
            <person name="Shapiro N."/>
            <person name="Eloe-Fadrosh E.A."/>
            <person name="Pietrasiak N."/>
        </authorList>
    </citation>
    <scope>NUCLEOTIDE SEQUENCE</scope>
    <source>
        <strain evidence="1">CPER-KK1</strain>
    </source>
</reference>
<protein>
    <submittedName>
        <fullName evidence="1">Uncharacterized protein</fullName>
    </submittedName>
</protein>
<evidence type="ECO:0000313" key="1">
    <source>
        <dbReference type="EMBL" id="MBW4545916.1"/>
    </source>
</evidence>
<evidence type="ECO:0000313" key="2">
    <source>
        <dbReference type="Proteomes" id="UP000753908"/>
    </source>
</evidence>
<sequence>MTKKLKVDFYQIELPTTSNVSFEALLQKAIQIQEQARIKIIRSFPIRLQSLDCNDFNGEQFFEGEIIRIRMEDAPVIANLKGGLEDIHLTDDQGIGEQTAFLYHPKTRILLIHTTQTGVSISLLLGYFKEIGGFNELIYGNAVIQLDTMQKLDTMQYFRRFEVRVAGLENAEVFKDQNRSIEEMVKLSEEFRAPVLDISMSIGYKKNKSLDPNIIKSTVNSLRSMLGSRHKQISKIKVSGVTEDGELVLLDFIKDRMIEVVDISTQKNQRKIPYSTRQRAIREAWNHRQDELLKMYCPPKPSQNF</sequence>
<comment type="caution">
    <text evidence="1">The sequence shown here is derived from an EMBL/GenBank/DDBJ whole genome shotgun (WGS) entry which is preliminary data.</text>
</comment>
<reference evidence="1" key="1">
    <citation type="submission" date="2021-05" db="EMBL/GenBank/DDBJ databases">
        <authorList>
            <person name="Pietrasiak N."/>
            <person name="Ward R."/>
            <person name="Stajich J.E."/>
            <person name="Kurbessoian T."/>
        </authorList>
    </citation>
    <scope>NUCLEOTIDE SEQUENCE</scope>
    <source>
        <strain evidence="1">CPER-KK1</strain>
    </source>
</reference>
<dbReference type="AlphaFoldDB" id="A0A951PLP5"/>
<name>A0A951PLP5_9CYAN</name>
<gene>
    <name evidence="1" type="ORF">KME25_15930</name>
</gene>
<dbReference type="Proteomes" id="UP000753908">
    <property type="component" value="Unassembled WGS sequence"/>
</dbReference>
<dbReference type="InterPro" id="IPR046618">
    <property type="entry name" value="DUF6731"/>
</dbReference>
<organism evidence="1 2">
    <name type="scientific">Symplocastrum torsivum CPER-KK1</name>
    <dbReference type="NCBI Taxonomy" id="450513"/>
    <lineage>
        <taxon>Bacteria</taxon>
        <taxon>Bacillati</taxon>
        <taxon>Cyanobacteriota</taxon>
        <taxon>Cyanophyceae</taxon>
        <taxon>Oscillatoriophycideae</taxon>
        <taxon>Oscillatoriales</taxon>
        <taxon>Microcoleaceae</taxon>
        <taxon>Symplocastrum</taxon>
    </lineage>
</organism>
<accession>A0A951PLP5</accession>
<proteinExistence type="predicted"/>